<evidence type="ECO:0000313" key="2">
    <source>
        <dbReference type="Proteomes" id="UP000324896"/>
    </source>
</evidence>
<accession>A0A1G6SBJ8</accession>
<evidence type="ECO:0000313" key="1">
    <source>
        <dbReference type="EMBL" id="SDD13505.1"/>
    </source>
</evidence>
<reference evidence="1 2" key="1">
    <citation type="submission" date="2016-10" db="EMBL/GenBank/DDBJ databases">
        <authorList>
            <person name="Varghese N."/>
            <person name="Submissions S."/>
        </authorList>
    </citation>
    <scope>NUCLEOTIDE SEQUENCE [LARGE SCALE GENOMIC DNA]</scope>
    <source>
        <strain evidence="1 2">WG10</strain>
    </source>
</reference>
<proteinExistence type="predicted"/>
<name>A0A1G6SBJ8_9FIRM</name>
<dbReference type="AlphaFoldDB" id="A0A1G6SBJ8"/>
<sequence length="105" mass="12385">MIKGIFLIDDVEFTITYENGATIIGCDDEPSLRYLEDLEYELDDWLKREIVTVTMHSSERLFTWALRKIDDVYITYFDVDYNDLPAEEIAYTSTSDTDEDIRIHD</sequence>
<dbReference type="RefSeq" id="WP_073160206.1">
    <property type="nucleotide sequence ID" value="NZ_FMYT01000028.1"/>
</dbReference>
<dbReference type="EMBL" id="FMYT01000028">
    <property type="protein sequence ID" value="SDD13505.1"/>
    <property type="molecule type" value="Genomic_DNA"/>
</dbReference>
<dbReference type="Proteomes" id="UP000324896">
    <property type="component" value="Unassembled WGS sequence"/>
</dbReference>
<organism evidence="1 2">
    <name type="scientific">Halanaerobium congolense</name>
    <dbReference type="NCBI Taxonomy" id="54121"/>
    <lineage>
        <taxon>Bacteria</taxon>
        <taxon>Bacillati</taxon>
        <taxon>Bacillota</taxon>
        <taxon>Clostridia</taxon>
        <taxon>Halanaerobiales</taxon>
        <taxon>Halanaerobiaceae</taxon>
        <taxon>Halanaerobium</taxon>
    </lineage>
</organism>
<protein>
    <submittedName>
        <fullName evidence="1">Uncharacterized protein</fullName>
    </submittedName>
</protein>
<gene>
    <name evidence="1" type="ORF">SAMN04488597_12825</name>
</gene>